<dbReference type="Proteomes" id="UP001160148">
    <property type="component" value="Unassembled WGS sequence"/>
</dbReference>
<keyword evidence="7 10" id="KW-0472">Membrane</keyword>
<gene>
    <name evidence="11" type="ORF">MEUPH1_LOCUS19900</name>
</gene>
<feature type="transmembrane region" description="Helical" evidence="10">
    <location>
        <begin position="394"/>
        <end position="413"/>
    </location>
</feature>
<evidence type="ECO:0000256" key="3">
    <source>
        <dbReference type="ARBA" id="ARBA00022606"/>
    </source>
</evidence>
<evidence type="ECO:0000313" key="11">
    <source>
        <dbReference type="EMBL" id="CAI6365156.1"/>
    </source>
</evidence>
<keyword evidence="4 10" id="KW-0812">Transmembrane</keyword>
<evidence type="ECO:0000256" key="4">
    <source>
        <dbReference type="ARBA" id="ARBA00022692"/>
    </source>
</evidence>
<dbReference type="GO" id="GO:0005886">
    <property type="term" value="C:plasma membrane"/>
    <property type="evidence" value="ECO:0007669"/>
    <property type="project" value="UniProtKB-SubCell"/>
</dbReference>
<dbReference type="GO" id="GO:0004984">
    <property type="term" value="F:olfactory receptor activity"/>
    <property type="evidence" value="ECO:0007669"/>
    <property type="project" value="InterPro"/>
</dbReference>
<dbReference type="PANTHER" id="PTHR21137:SF35">
    <property type="entry name" value="ODORANT RECEPTOR 19A-RELATED"/>
    <property type="match status" value="1"/>
</dbReference>
<dbReference type="PANTHER" id="PTHR21137">
    <property type="entry name" value="ODORANT RECEPTOR"/>
    <property type="match status" value="1"/>
</dbReference>
<dbReference type="Pfam" id="PF02949">
    <property type="entry name" value="7tm_6"/>
    <property type="match status" value="1"/>
</dbReference>
<dbReference type="InterPro" id="IPR004117">
    <property type="entry name" value="7tm6_olfct_rcpt"/>
</dbReference>
<keyword evidence="9 10" id="KW-0807">Transducer</keyword>
<feature type="transmembrane region" description="Helical" evidence="10">
    <location>
        <begin position="37"/>
        <end position="61"/>
    </location>
</feature>
<feature type="transmembrane region" description="Helical" evidence="10">
    <location>
        <begin position="192"/>
        <end position="224"/>
    </location>
</feature>
<accession>A0AAV0XBX6</accession>
<keyword evidence="6 10" id="KW-1133">Transmembrane helix</keyword>
<evidence type="ECO:0000256" key="1">
    <source>
        <dbReference type="ARBA" id="ARBA00004651"/>
    </source>
</evidence>
<keyword evidence="2" id="KW-1003">Cell membrane</keyword>
<proteinExistence type="inferred from homology"/>
<dbReference type="AlphaFoldDB" id="A0AAV0XBX6"/>
<keyword evidence="12" id="KW-1185">Reference proteome</keyword>
<sequence length="417" mass="48835">MSSFEVHDVAINIELYKLLRFYHVFDPSNSKIFGFNVYRFTGILITVFIQSCVLFGLLGCFMEMEDSLDYIELFVFIFVNSSNFLSVMKICVFIYKANDTWDLFEVTRIQFLKSEPCRKYRDDILEKVRNKSIKLTNFIFGFASMTCIIWMIYPLVVNFFMLATDQINNQRYQNIFNMRYPVTINTYNQYYFVFYAIEVILAAFILYNSILIDTFLVSFCWVIIAQYEILTEAFGNIGYEDKFQNQDKDCSIKAYNDLKSLLSEQRRLNLKLKLYYSIVWYIVLTYVVLSSCSIITLTYSFIMTCMLTTKSLPVLSIIKIIAPFTIVSFQLFLHCYFFGLINSKKASVSYGMYSSNWTSIDLKFQKSLLLSMRMNDADNLMIKATPTKIVNLELFVGVMITTYNIVSVMLNTFKSKI</sequence>
<comment type="similarity">
    <text evidence="10">Belongs to the insect chemoreceptor superfamily. Heteromeric odorant receptor channel (TC 1.A.69) family.</text>
</comment>
<evidence type="ECO:0000256" key="7">
    <source>
        <dbReference type="ARBA" id="ARBA00023136"/>
    </source>
</evidence>
<comment type="caution">
    <text evidence="11">The sequence shown here is derived from an EMBL/GenBank/DDBJ whole genome shotgun (WGS) entry which is preliminary data.</text>
</comment>
<keyword evidence="8 10" id="KW-0675">Receptor</keyword>
<name>A0AAV0XBX6_9HEMI</name>
<feature type="transmembrane region" description="Helical" evidence="10">
    <location>
        <begin position="73"/>
        <end position="95"/>
    </location>
</feature>
<comment type="subcellular location">
    <subcellularLocation>
        <location evidence="1 10">Cell membrane</location>
        <topology evidence="1 10">Multi-pass membrane protein</topology>
    </subcellularLocation>
</comment>
<protein>
    <recommendedName>
        <fullName evidence="10">Odorant receptor</fullName>
    </recommendedName>
</protein>
<reference evidence="11 12" key="1">
    <citation type="submission" date="2023-01" db="EMBL/GenBank/DDBJ databases">
        <authorList>
            <person name="Whitehead M."/>
        </authorList>
    </citation>
    <scope>NUCLEOTIDE SEQUENCE [LARGE SCALE GENOMIC DNA]</scope>
</reference>
<feature type="transmembrane region" description="Helical" evidence="10">
    <location>
        <begin position="278"/>
        <end position="302"/>
    </location>
</feature>
<keyword evidence="3 10" id="KW-0716">Sensory transduction</keyword>
<dbReference type="GO" id="GO:0005549">
    <property type="term" value="F:odorant binding"/>
    <property type="evidence" value="ECO:0007669"/>
    <property type="project" value="InterPro"/>
</dbReference>
<evidence type="ECO:0000256" key="10">
    <source>
        <dbReference type="RuleBase" id="RU351113"/>
    </source>
</evidence>
<feature type="transmembrane region" description="Helical" evidence="10">
    <location>
        <begin position="314"/>
        <end position="339"/>
    </location>
</feature>
<evidence type="ECO:0000256" key="8">
    <source>
        <dbReference type="ARBA" id="ARBA00023170"/>
    </source>
</evidence>
<keyword evidence="5 10" id="KW-0552">Olfaction</keyword>
<organism evidence="11 12">
    <name type="scientific">Macrosiphum euphorbiae</name>
    <name type="common">potato aphid</name>
    <dbReference type="NCBI Taxonomy" id="13131"/>
    <lineage>
        <taxon>Eukaryota</taxon>
        <taxon>Metazoa</taxon>
        <taxon>Ecdysozoa</taxon>
        <taxon>Arthropoda</taxon>
        <taxon>Hexapoda</taxon>
        <taxon>Insecta</taxon>
        <taxon>Pterygota</taxon>
        <taxon>Neoptera</taxon>
        <taxon>Paraneoptera</taxon>
        <taxon>Hemiptera</taxon>
        <taxon>Sternorrhyncha</taxon>
        <taxon>Aphidomorpha</taxon>
        <taxon>Aphidoidea</taxon>
        <taxon>Aphididae</taxon>
        <taxon>Macrosiphini</taxon>
        <taxon>Macrosiphum</taxon>
    </lineage>
</organism>
<evidence type="ECO:0000256" key="5">
    <source>
        <dbReference type="ARBA" id="ARBA00022725"/>
    </source>
</evidence>
<evidence type="ECO:0000313" key="12">
    <source>
        <dbReference type="Proteomes" id="UP001160148"/>
    </source>
</evidence>
<feature type="transmembrane region" description="Helical" evidence="10">
    <location>
        <begin position="138"/>
        <end position="163"/>
    </location>
</feature>
<dbReference type="GO" id="GO:0007165">
    <property type="term" value="P:signal transduction"/>
    <property type="evidence" value="ECO:0007669"/>
    <property type="project" value="UniProtKB-KW"/>
</dbReference>
<evidence type="ECO:0000256" key="2">
    <source>
        <dbReference type="ARBA" id="ARBA00022475"/>
    </source>
</evidence>
<evidence type="ECO:0000256" key="6">
    <source>
        <dbReference type="ARBA" id="ARBA00022989"/>
    </source>
</evidence>
<dbReference type="EMBL" id="CARXXK010000004">
    <property type="protein sequence ID" value="CAI6365156.1"/>
    <property type="molecule type" value="Genomic_DNA"/>
</dbReference>
<evidence type="ECO:0000256" key="9">
    <source>
        <dbReference type="ARBA" id="ARBA00023224"/>
    </source>
</evidence>